<dbReference type="PRINTS" id="PR00086">
    <property type="entry name" value="LLDHDRGNASE"/>
</dbReference>
<dbReference type="SUPFAM" id="SSF56327">
    <property type="entry name" value="LDH C-terminal domain-like"/>
    <property type="match status" value="1"/>
</dbReference>
<dbReference type="InterPro" id="IPR018177">
    <property type="entry name" value="L-lactate_DH_AS"/>
</dbReference>
<evidence type="ECO:0000256" key="1">
    <source>
        <dbReference type="ARBA" id="ARBA00003966"/>
    </source>
</evidence>
<dbReference type="Gene3D" id="3.40.50.720">
    <property type="entry name" value="NAD(P)-binding Rossmann-like Domain"/>
    <property type="match status" value="1"/>
</dbReference>
<dbReference type="GO" id="GO:0005737">
    <property type="term" value="C:cytoplasm"/>
    <property type="evidence" value="ECO:0007669"/>
    <property type="project" value="UniProtKB-UniRule"/>
</dbReference>
<dbReference type="Pfam" id="PF00056">
    <property type="entry name" value="Ldh_1_N"/>
    <property type="match status" value="1"/>
</dbReference>
<evidence type="ECO:0000256" key="6">
    <source>
        <dbReference type="ARBA" id="ARBA00023027"/>
    </source>
</evidence>
<evidence type="ECO:0000259" key="13">
    <source>
        <dbReference type="Pfam" id="PF02866"/>
    </source>
</evidence>
<dbReference type="AlphaFoldDB" id="A0A7X9ZSV6"/>
<dbReference type="InterPro" id="IPR001236">
    <property type="entry name" value="Lactate/malate_DH_N"/>
</dbReference>
<keyword evidence="15" id="KW-1185">Reference proteome</keyword>
<feature type="binding site" evidence="10">
    <location>
        <position position="40"/>
    </location>
    <ligand>
        <name>NAD(+)</name>
        <dbReference type="ChEBI" id="CHEBI:57540"/>
    </ligand>
</feature>
<evidence type="ECO:0000256" key="3">
    <source>
        <dbReference type="ARBA" id="ARBA00006054"/>
    </source>
</evidence>
<dbReference type="PANTHER" id="PTHR43128">
    <property type="entry name" value="L-2-HYDROXYCARBOXYLATE DEHYDROGENASE (NAD(P)(+))"/>
    <property type="match status" value="1"/>
</dbReference>
<feature type="binding site" evidence="10">
    <location>
        <begin position="14"/>
        <end position="19"/>
    </location>
    <ligand>
        <name>NAD(+)</name>
        <dbReference type="ChEBI" id="CHEBI:57540"/>
    </ligand>
</feature>
<protein>
    <recommendedName>
        <fullName evidence="4 8">L-lactate dehydrogenase</fullName>
        <ecNumber evidence="4 8">1.1.1.27</ecNumber>
    </recommendedName>
</protein>
<evidence type="ECO:0000313" key="15">
    <source>
        <dbReference type="Proteomes" id="UP000519023"/>
    </source>
</evidence>
<dbReference type="UniPathway" id="UPA00554">
    <property type="reaction ID" value="UER00611"/>
</dbReference>
<dbReference type="InterPro" id="IPR015955">
    <property type="entry name" value="Lactate_DH/Glyco_Ohase_4_C"/>
</dbReference>
<sequence length="337" mass="34968">MTLRESTDRIVIIGAGHVGATAAYAMMLRGIFPEIVLIDDNHALASAEAADLSDANALARPSRIWAGTYDDAASAKVAVITAGAATHGAENRLSVAARSAQIVRDCVNALDAAGFDGILLIAANPVDVMTAIAFNSGSLPASQVLGTGTLLDSNRLRQMLAAHFNVAASAVDAVVLGEHGDSEVAIFSAVRIGGIPLQEFQTDRPILDTVAVAKAVRESAYSIVSGKGYTSFGIATAIVRICEAIIRNERAVLPISTLMHGIAGADEIAISMPCIIGANGVEQVLAPLLNADEAAAFRSSSLTIQGVVEAQVREAGLPQSNEVAWLRDEARSRTTSE</sequence>
<dbReference type="GO" id="GO:0006096">
    <property type="term" value="P:glycolytic process"/>
    <property type="evidence" value="ECO:0007669"/>
    <property type="project" value="UniProtKB-UniRule"/>
</dbReference>
<comment type="catalytic activity">
    <reaction evidence="7">
        <text>(S)-lactate + NAD(+) = pyruvate + NADH + H(+)</text>
        <dbReference type="Rhea" id="RHEA:23444"/>
        <dbReference type="ChEBI" id="CHEBI:15361"/>
        <dbReference type="ChEBI" id="CHEBI:15378"/>
        <dbReference type="ChEBI" id="CHEBI:16651"/>
        <dbReference type="ChEBI" id="CHEBI:57540"/>
        <dbReference type="ChEBI" id="CHEBI:57945"/>
        <dbReference type="EC" id="1.1.1.27"/>
    </reaction>
</comment>
<organism evidence="14 15">
    <name type="scientific">Sphingobium psychrophilum</name>
    <dbReference type="NCBI Taxonomy" id="2728834"/>
    <lineage>
        <taxon>Bacteria</taxon>
        <taxon>Pseudomonadati</taxon>
        <taxon>Pseudomonadota</taxon>
        <taxon>Alphaproteobacteria</taxon>
        <taxon>Sphingomonadales</taxon>
        <taxon>Sphingomonadaceae</taxon>
        <taxon>Sphingobium</taxon>
    </lineage>
</organism>
<dbReference type="InterPro" id="IPR011304">
    <property type="entry name" value="L-lactate_DH"/>
</dbReference>
<evidence type="ECO:0000256" key="5">
    <source>
        <dbReference type="ARBA" id="ARBA00023002"/>
    </source>
</evidence>
<dbReference type="Pfam" id="PF02866">
    <property type="entry name" value="Ldh_1_C"/>
    <property type="match status" value="1"/>
</dbReference>
<comment type="similarity">
    <text evidence="3">Belongs to the LDH/MDH superfamily. LDH family.</text>
</comment>
<keyword evidence="5 11" id="KW-0560">Oxidoreductase</keyword>
<dbReference type="PANTHER" id="PTHR43128:SF16">
    <property type="entry name" value="L-LACTATE DEHYDROGENASE"/>
    <property type="match status" value="1"/>
</dbReference>
<dbReference type="InterPro" id="IPR022383">
    <property type="entry name" value="Lactate/malate_DH_C"/>
</dbReference>
<comment type="function">
    <text evidence="1">Catalyzes the reversible oxidation of malate to oxaloacetate.</text>
</comment>
<dbReference type="PIRSF" id="PIRSF000102">
    <property type="entry name" value="Lac_mal_DH"/>
    <property type="match status" value="1"/>
</dbReference>
<dbReference type="Proteomes" id="UP000519023">
    <property type="component" value="Unassembled WGS sequence"/>
</dbReference>
<proteinExistence type="inferred from homology"/>
<evidence type="ECO:0000256" key="11">
    <source>
        <dbReference type="RuleBase" id="RU003369"/>
    </source>
</evidence>
<comment type="caution">
    <text evidence="14">The sequence shown here is derived from an EMBL/GenBank/DDBJ whole genome shotgun (WGS) entry which is preliminary data.</text>
</comment>
<evidence type="ECO:0000256" key="4">
    <source>
        <dbReference type="ARBA" id="ARBA00012967"/>
    </source>
</evidence>
<dbReference type="EMBL" id="JABBFV010000011">
    <property type="protein sequence ID" value="NML11470.1"/>
    <property type="molecule type" value="Genomic_DNA"/>
</dbReference>
<keyword evidence="6 10" id="KW-0520">NAD</keyword>
<evidence type="ECO:0000256" key="8">
    <source>
        <dbReference type="NCBIfam" id="TIGR01771"/>
    </source>
</evidence>
<evidence type="ECO:0000256" key="7">
    <source>
        <dbReference type="ARBA" id="ARBA00049258"/>
    </source>
</evidence>
<feature type="active site" description="Proton acceptor" evidence="9">
    <location>
        <position position="179"/>
    </location>
</feature>
<feature type="domain" description="Lactate/malate dehydrogenase C-terminal" evidence="13">
    <location>
        <begin position="149"/>
        <end position="304"/>
    </location>
</feature>
<dbReference type="GO" id="GO:0004459">
    <property type="term" value="F:L-lactate dehydrogenase (NAD+) activity"/>
    <property type="evidence" value="ECO:0007669"/>
    <property type="project" value="UniProtKB-UniRule"/>
</dbReference>
<evidence type="ECO:0000259" key="12">
    <source>
        <dbReference type="Pfam" id="PF00056"/>
    </source>
</evidence>
<name>A0A7X9ZSV6_9SPHN</name>
<dbReference type="NCBIfam" id="TIGR01771">
    <property type="entry name" value="L-LDH-NAD"/>
    <property type="match status" value="1"/>
</dbReference>
<accession>A0A7X9ZSV6</accession>
<evidence type="ECO:0000256" key="10">
    <source>
        <dbReference type="PIRSR" id="PIRSR000102-3"/>
    </source>
</evidence>
<evidence type="ECO:0000256" key="2">
    <source>
        <dbReference type="ARBA" id="ARBA00004843"/>
    </source>
</evidence>
<reference evidence="14 15" key="1">
    <citation type="submission" date="2020-04" db="EMBL/GenBank/DDBJ databases">
        <title>Sphingobium sp. AR-3-1 isolated from Arctic soil.</title>
        <authorList>
            <person name="Dahal R.H."/>
            <person name="Chaudhary D.K."/>
        </authorList>
    </citation>
    <scope>NUCLEOTIDE SEQUENCE [LARGE SCALE GENOMIC DNA]</scope>
    <source>
        <strain evidence="14 15">AR-3-1</strain>
    </source>
</reference>
<dbReference type="Gene3D" id="3.90.110.10">
    <property type="entry name" value="Lactate dehydrogenase/glycoside hydrolase, family 4, C-terminal"/>
    <property type="match status" value="1"/>
</dbReference>
<gene>
    <name evidence="14" type="ORF">HHL08_15160</name>
</gene>
<evidence type="ECO:0000256" key="9">
    <source>
        <dbReference type="PIRSR" id="PIRSR000102-1"/>
    </source>
</evidence>
<dbReference type="GO" id="GO:0006089">
    <property type="term" value="P:lactate metabolic process"/>
    <property type="evidence" value="ECO:0007669"/>
    <property type="project" value="TreeGrafter"/>
</dbReference>
<dbReference type="SUPFAM" id="SSF51735">
    <property type="entry name" value="NAD(P)-binding Rossmann-fold domains"/>
    <property type="match status" value="1"/>
</dbReference>
<dbReference type="InterPro" id="IPR001557">
    <property type="entry name" value="L-lactate/malate_DH"/>
</dbReference>
<evidence type="ECO:0000313" key="14">
    <source>
        <dbReference type="EMBL" id="NML11470.1"/>
    </source>
</evidence>
<comment type="pathway">
    <text evidence="2">Fermentation; pyruvate fermentation to lactate; (S)-lactate from pyruvate: step 1/1.</text>
</comment>
<dbReference type="PROSITE" id="PS00064">
    <property type="entry name" value="L_LDH"/>
    <property type="match status" value="1"/>
</dbReference>
<dbReference type="EC" id="1.1.1.27" evidence="4 8"/>
<feature type="domain" description="Lactate/malate dehydrogenase N-terminal" evidence="12">
    <location>
        <begin position="9"/>
        <end position="146"/>
    </location>
</feature>
<dbReference type="InterPro" id="IPR036291">
    <property type="entry name" value="NAD(P)-bd_dom_sf"/>
</dbReference>